<name>F4QTU6_9CAUL</name>
<reference evidence="3" key="1">
    <citation type="submission" date="2011-03" db="EMBL/GenBank/DDBJ databases">
        <title>Draft genome sequence of Brevundimonas diminuta.</title>
        <authorList>
            <person name="Brown P.J.B."/>
            <person name="Buechlein A."/>
            <person name="Hemmerich C."/>
            <person name="Brun Y.V."/>
        </authorList>
    </citation>
    <scope>NUCLEOTIDE SEQUENCE [LARGE SCALE GENOMIC DNA]</scope>
    <source>
        <strain evidence="3">C19</strain>
    </source>
</reference>
<feature type="transmembrane region" description="Helical" evidence="1">
    <location>
        <begin position="137"/>
        <end position="164"/>
    </location>
</feature>
<keyword evidence="1" id="KW-0472">Membrane</keyword>
<organism evidence="2 3">
    <name type="scientific">Asticcacaulis biprosthecium C19</name>
    <dbReference type="NCBI Taxonomy" id="715226"/>
    <lineage>
        <taxon>Bacteria</taxon>
        <taxon>Pseudomonadati</taxon>
        <taxon>Pseudomonadota</taxon>
        <taxon>Alphaproteobacteria</taxon>
        <taxon>Caulobacterales</taxon>
        <taxon>Caulobacteraceae</taxon>
        <taxon>Asticcacaulis</taxon>
    </lineage>
</organism>
<feature type="transmembrane region" description="Helical" evidence="1">
    <location>
        <begin position="176"/>
        <end position="195"/>
    </location>
</feature>
<dbReference type="SUPFAM" id="SSF48371">
    <property type="entry name" value="ARM repeat"/>
    <property type="match status" value="1"/>
</dbReference>
<feature type="transmembrane region" description="Helical" evidence="1">
    <location>
        <begin position="60"/>
        <end position="84"/>
    </location>
</feature>
<evidence type="ECO:0000313" key="2">
    <source>
        <dbReference type="EMBL" id="EGF89246.1"/>
    </source>
</evidence>
<keyword evidence="1" id="KW-1133">Transmembrane helix</keyword>
<evidence type="ECO:0000256" key="1">
    <source>
        <dbReference type="SAM" id="Phobius"/>
    </source>
</evidence>
<dbReference type="InterPro" id="IPR016024">
    <property type="entry name" value="ARM-type_fold"/>
</dbReference>
<protein>
    <submittedName>
        <fullName evidence="2">Putative membrane protein</fullName>
    </submittedName>
</protein>
<dbReference type="HOGENOM" id="CLU_312089_0_0_5"/>
<dbReference type="EMBL" id="GL883081">
    <property type="protein sequence ID" value="EGF89246.1"/>
    <property type="molecule type" value="Genomic_DNA"/>
</dbReference>
<keyword evidence="3" id="KW-1185">Reference proteome</keyword>
<proteinExistence type="predicted"/>
<dbReference type="InterPro" id="IPR011989">
    <property type="entry name" value="ARM-like"/>
</dbReference>
<dbReference type="AlphaFoldDB" id="F4QTU6"/>
<sequence length="940" mass="104566">MAGGGTINSLELGRKFWRKTNSWFGRGFGFAILTSFVMLVSQGLIIYVEMSQFADDFAPIQTWSFFPVLLLGASMAVTFLVIFIGSKDGFGISNKVYLGLLFVSMYVASFGTFEFLFKTLMNMGIRNSQWWAVALVYPLIGFVLFILIYLVIILLAMTVVAAAAEKISRTGPSAPPIFVFYVVALPLAVLLLRGFDVAFEEFARIFNMPGVLPILVVAILCIAFVLFPRMGHSLKPSITARSRAAAVAAAIVYWLRCAASVFDTILADNIAQLFTGWKSILSRYLAIFAAFFVPSLAIMVCREDVVIPLYFLSIPLARDVVALLLLIPVIVAAGIYRRSMWLEADRQKCIRSSDDELGRNSRTRVDFDSDLRGELLFAVFLLFFLTAPTLLWVISGLKTLTDLFGLMSYFGAQLVKDVPILQWLPGAETSVKPPIVHSDLLGGHAALAVRIFAELTILAILFETLNRSSAEARQREEFLDVRDSVNRLDPVEERKLFLEVVTDWGVVERVAPYDPARLMVVVSRIFDPAIMSDIRICLGAARIAGYQLAGAVIAKVLTTELDNKDVKDLDHMWSAFRQAPSVYAHRGYDFDALSHTRRARQLIVNALLEGLQLRLEQMDGIAPDTDLVVKALIEIRDTDHVEIFAELEIQLDGLTRANRIVFLVKDLSSEDDYIAEAARRELQQLVNRKHVGLYRAMLKSDDPDVWGEGATLLGVLGIDSENERLLLEKWANLQRLSYTTLALLHSLGCVGGEATFEAILNMAPFSKGRIEKVSGLEKYILAALTGVVVRNPGLRGRAVDFLKPLLQSTRPAAIRVASVVALSYLYDADCDDILLDCAWQGFAGRDERPAKQARSEVNAIIMLKVEAIKALAQSTNPEVAHSIQQIIENLKQEDDLSGRTWIEWMGHTFNRVTTRKHASTRTLIFVAQRTLRAYDPQSAA</sequence>
<gene>
    <name evidence="2" type="ORF">ABI_45930</name>
</gene>
<accession>F4QTU6</accession>
<feature type="transmembrane region" description="Helical" evidence="1">
    <location>
        <begin position="207"/>
        <end position="227"/>
    </location>
</feature>
<dbReference type="RefSeq" id="WP_006275367.1">
    <property type="nucleotide sequence ID" value="NZ_GL883081.1"/>
</dbReference>
<feature type="transmembrane region" description="Helical" evidence="1">
    <location>
        <begin position="375"/>
        <end position="394"/>
    </location>
</feature>
<evidence type="ECO:0000313" key="3">
    <source>
        <dbReference type="Proteomes" id="UP000006512"/>
    </source>
</evidence>
<keyword evidence="1" id="KW-0812">Transmembrane</keyword>
<feature type="transmembrane region" description="Helical" evidence="1">
    <location>
        <begin position="96"/>
        <end position="117"/>
    </location>
</feature>
<feature type="transmembrane region" description="Helical" evidence="1">
    <location>
        <begin position="23"/>
        <end position="48"/>
    </location>
</feature>
<feature type="transmembrane region" description="Helical" evidence="1">
    <location>
        <begin position="281"/>
        <end position="300"/>
    </location>
</feature>
<dbReference type="Proteomes" id="UP000006512">
    <property type="component" value="Unassembled WGS sequence"/>
</dbReference>
<dbReference type="Gene3D" id="1.25.10.10">
    <property type="entry name" value="Leucine-rich Repeat Variant"/>
    <property type="match status" value="1"/>
</dbReference>
<feature type="transmembrane region" description="Helical" evidence="1">
    <location>
        <begin position="320"/>
        <end position="336"/>
    </location>
</feature>